<dbReference type="Proteomes" id="UP001159427">
    <property type="component" value="Unassembled WGS sequence"/>
</dbReference>
<dbReference type="InterPro" id="IPR036264">
    <property type="entry name" value="Bact_exopeptidase_dim_dom"/>
</dbReference>
<accession>A0ABN8M4Q5</accession>
<reference evidence="3 4" key="1">
    <citation type="submission" date="2022-05" db="EMBL/GenBank/DDBJ databases">
        <authorList>
            <consortium name="Genoscope - CEA"/>
            <person name="William W."/>
        </authorList>
    </citation>
    <scope>NUCLEOTIDE SEQUENCE [LARGE SCALE GENOMIC DNA]</scope>
</reference>
<name>A0ABN8M4Q5_9CNID</name>
<dbReference type="InterPro" id="IPR052030">
    <property type="entry name" value="Peptidase_M20/M20A_hydrolases"/>
</dbReference>
<dbReference type="PANTHER" id="PTHR30575">
    <property type="entry name" value="PEPTIDASE M20"/>
    <property type="match status" value="1"/>
</dbReference>
<evidence type="ECO:0000256" key="1">
    <source>
        <dbReference type="PIRNR" id="PIRNR037226"/>
    </source>
</evidence>
<dbReference type="SUPFAM" id="SSF55031">
    <property type="entry name" value="Bacterial exopeptidase dimerisation domain"/>
    <property type="match status" value="1"/>
</dbReference>
<evidence type="ECO:0000259" key="2">
    <source>
        <dbReference type="Pfam" id="PF07687"/>
    </source>
</evidence>
<dbReference type="NCBIfam" id="TIGR01891">
    <property type="entry name" value="amidohydrolases"/>
    <property type="match status" value="1"/>
</dbReference>
<comment type="caution">
    <text evidence="3">The sequence shown here is derived from an EMBL/GenBank/DDBJ whole genome shotgun (WGS) entry which is preliminary data.</text>
</comment>
<comment type="similarity">
    <text evidence="1">Belongs to the peptidase M20A family.</text>
</comment>
<dbReference type="CDD" id="cd05672">
    <property type="entry name" value="M20_ACY1L2-like"/>
    <property type="match status" value="1"/>
</dbReference>
<dbReference type="InterPro" id="IPR011650">
    <property type="entry name" value="Peptidase_M20_dimer"/>
</dbReference>
<gene>
    <name evidence="3" type="ORF">PEVE_00022907</name>
</gene>
<dbReference type="SUPFAM" id="SSF53187">
    <property type="entry name" value="Zn-dependent exopeptidases"/>
    <property type="match status" value="1"/>
</dbReference>
<evidence type="ECO:0000313" key="4">
    <source>
        <dbReference type="Proteomes" id="UP001159427"/>
    </source>
</evidence>
<dbReference type="Pfam" id="PF07687">
    <property type="entry name" value="M20_dimer"/>
    <property type="match status" value="1"/>
</dbReference>
<dbReference type="Gene3D" id="3.30.70.360">
    <property type="match status" value="1"/>
</dbReference>
<dbReference type="InterPro" id="IPR017439">
    <property type="entry name" value="Amidohydrolase"/>
</dbReference>
<sequence length="398" mass="43111">MSGGLEMFISHAKPVIESRAKDLQEISLKIWEKPELGYEEHFAHGILSDYFTEQGFDVTKHYTLPTAFRAEFGDKDSGPTVGVLCEYDALPGVGHGCGHNLIAIAGVAVAVGLKSAIEAGLKARVVAMGTPAEEGGGGKIEMINHGCFKDVDFCVMLHPAPFNAAFYVSQALEKVKVVYKGHAAHAAAFPWEGCNALDAAVMAYSSISMLRQQMKPTWRVHGVITDGGVKPNIIPEQSKLDFWVRTVKNKECAVLKSKVHACFEAAAKATNCTVDVQWDSTPHAGVLSNTKLALLYQKYAERMGMVFPSQAEQESIVDGSTDFGNVSMIVPGLHPFYCIKKSVPYHSHAFREVSGTQGAHDQTIVAAKALCFAAIEVLSDSSLLMQVKEEFSKTVQDA</sequence>
<feature type="domain" description="Peptidase M20 dimerisation" evidence="2">
    <location>
        <begin position="175"/>
        <end position="269"/>
    </location>
</feature>
<evidence type="ECO:0000313" key="3">
    <source>
        <dbReference type="EMBL" id="CAH3024425.1"/>
    </source>
</evidence>
<dbReference type="InterPro" id="IPR017144">
    <property type="entry name" value="Xaa-Arg_dipeptidase"/>
</dbReference>
<dbReference type="Gene3D" id="3.40.630.10">
    <property type="entry name" value="Zn peptidases"/>
    <property type="match status" value="1"/>
</dbReference>
<dbReference type="PIRSF" id="PIRSF037226">
    <property type="entry name" value="Amidohydrolase_ACY1L2_prd"/>
    <property type="match status" value="1"/>
</dbReference>
<organism evidence="3 4">
    <name type="scientific">Porites evermanni</name>
    <dbReference type="NCBI Taxonomy" id="104178"/>
    <lineage>
        <taxon>Eukaryota</taxon>
        <taxon>Metazoa</taxon>
        <taxon>Cnidaria</taxon>
        <taxon>Anthozoa</taxon>
        <taxon>Hexacorallia</taxon>
        <taxon>Scleractinia</taxon>
        <taxon>Fungiina</taxon>
        <taxon>Poritidae</taxon>
        <taxon>Porites</taxon>
    </lineage>
</organism>
<keyword evidence="4" id="KW-1185">Reference proteome</keyword>
<dbReference type="InterPro" id="IPR002933">
    <property type="entry name" value="Peptidase_M20"/>
</dbReference>
<dbReference type="Pfam" id="PF01546">
    <property type="entry name" value="Peptidase_M20"/>
    <property type="match status" value="1"/>
</dbReference>
<proteinExistence type="inferred from homology"/>
<dbReference type="EMBL" id="CALNXI010000304">
    <property type="protein sequence ID" value="CAH3024425.1"/>
    <property type="molecule type" value="Genomic_DNA"/>
</dbReference>
<dbReference type="PANTHER" id="PTHR30575:SF0">
    <property type="entry name" value="XAA-ARG DIPEPTIDASE"/>
    <property type="match status" value="1"/>
</dbReference>
<protein>
    <recommendedName>
        <fullName evidence="1">Peptidase M20 domain-containing protein 2</fullName>
    </recommendedName>
</protein>